<evidence type="ECO:0000313" key="5">
    <source>
        <dbReference type="Proteomes" id="UP000014923"/>
    </source>
</evidence>
<keyword evidence="1" id="KW-0547">Nucleotide-binding</keyword>
<dbReference type="AlphaFoldDB" id="R7RPZ1"/>
<dbReference type="SMART" id="SM00382">
    <property type="entry name" value="AAA"/>
    <property type="match status" value="1"/>
</dbReference>
<keyword evidence="5" id="KW-1185">Reference proteome</keyword>
<reference evidence="4" key="1">
    <citation type="submission" date="2013-03" db="EMBL/GenBank/DDBJ databases">
        <title>Draft genome sequence of the hydrogen-ethanol-producing anaerobic alkalithermophilic Caloramator celere.</title>
        <authorList>
            <person name="Ciranna A."/>
            <person name="Larjo A."/>
            <person name="Kivisto A."/>
            <person name="Santala V."/>
            <person name="Roos C."/>
            <person name="Karp M."/>
        </authorList>
    </citation>
    <scope>NUCLEOTIDE SEQUENCE [LARGE SCALE GENOMIC DNA]</scope>
    <source>
        <strain evidence="4">DSM 8682</strain>
    </source>
</reference>
<dbReference type="InterPro" id="IPR003593">
    <property type="entry name" value="AAA+_ATPase"/>
</dbReference>
<evidence type="ECO:0000259" key="3">
    <source>
        <dbReference type="PROSITE" id="PS50893"/>
    </source>
</evidence>
<dbReference type="Proteomes" id="UP000014923">
    <property type="component" value="Unassembled WGS sequence"/>
</dbReference>
<name>R7RPZ1_9CLOT</name>
<sequence>MEDVIVVENLFMDYGSGDVLKGISFKVPKGQIVGYIGPNGAGKSTTIRIFLGMTSGYRGTVKIFGEDIRDKYEYKRRIGYVPEIVELYDSLTPIEYLNFIGSIYGLEENRLNNKIDELLNLFDLYEVRNTRISSFSKGMKQKLAIISSIIHNPDLIFFDEPITGLDANSAMVFKEMMQALKKEGKTIFYSSHIMEVVEKVSDRIILLNDGRIVADGNFYELKEKVVGSSLEDIFNTLTGFTNHSEIASKVVEIINS</sequence>
<accession>R7RPZ1</accession>
<proteinExistence type="predicted"/>
<dbReference type="SUPFAM" id="SSF52540">
    <property type="entry name" value="P-loop containing nucleoside triphosphate hydrolases"/>
    <property type="match status" value="1"/>
</dbReference>
<dbReference type="InterPro" id="IPR027417">
    <property type="entry name" value="P-loop_NTPase"/>
</dbReference>
<dbReference type="PROSITE" id="PS00211">
    <property type="entry name" value="ABC_TRANSPORTER_1"/>
    <property type="match status" value="1"/>
</dbReference>
<dbReference type="InterPro" id="IPR017871">
    <property type="entry name" value="ABC_transporter-like_CS"/>
</dbReference>
<keyword evidence="2" id="KW-0067">ATP-binding</keyword>
<evidence type="ECO:0000256" key="2">
    <source>
        <dbReference type="ARBA" id="ARBA00022840"/>
    </source>
</evidence>
<dbReference type="PANTHER" id="PTHR43613">
    <property type="entry name" value="ABC TRANSPORTER, ATP-BINDING PROTEIN"/>
    <property type="match status" value="1"/>
</dbReference>
<dbReference type="HOGENOM" id="CLU_000604_1_2_9"/>
<dbReference type="CDD" id="cd03230">
    <property type="entry name" value="ABC_DR_subfamily_A"/>
    <property type="match status" value="1"/>
</dbReference>
<feature type="domain" description="ABC transporter" evidence="3">
    <location>
        <begin position="5"/>
        <end position="234"/>
    </location>
</feature>
<dbReference type="PANTHER" id="PTHR43613:SF1">
    <property type="entry name" value="ABC TRANSPORTER, ATP-BINDING PROTEIN"/>
    <property type="match status" value="1"/>
</dbReference>
<dbReference type="GO" id="GO:0005524">
    <property type="term" value="F:ATP binding"/>
    <property type="evidence" value="ECO:0007669"/>
    <property type="project" value="UniProtKB-KW"/>
</dbReference>
<organism evidence="4 5">
    <name type="scientific">Thermobrachium celere DSM 8682</name>
    <dbReference type="NCBI Taxonomy" id="941824"/>
    <lineage>
        <taxon>Bacteria</taxon>
        <taxon>Bacillati</taxon>
        <taxon>Bacillota</taxon>
        <taxon>Clostridia</taxon>
        <taxon>Eubacteriales</taxon>
        <taxon>Clostridiaceae</taxon>
        <taxon>Thermobrachium</taxon>
    </lineage>
</organism>
<dbReference type="Pfam" id="PF00005">
    <property type="entry name" value="ABC_tran"/>
    <property type="match status" value="1"/>
</dbReference>
<protein>
    <submittedName>
        <fullName evidence="4">ABC transporter related</fullName>
    </submittedName>
</protein>
<dbReference type="InterPro" id="IPR003439">
    <property type="entry name" value="ABC_transporter-like_ATP-bd"/>
</dbReference>
<dbReference type="Gene3D" id="3.40.50.300">
    <property type="entry name" value="P-loop containing nucleotide triphosphate hydrolases"/>
    <property type="match status" value="1"/>
</dbReference>
<dbReference type="EMBL" id="CAVN010000087">
    <property type="protein sequence ID" value="CDF57426.1"/>
    <property type="molecule type" value="Genomic_DNA"/>
</dbReference>
<comment type="caution">
    <text evidence="4">The sequence shown here is derived from an EMBL/GenBank/DDBJ whole genome shotgun (WGS) entry which is preliminary data.</text>
</comment>
<dbReference type="PROSITE" id="PS50893">
    <property type="entry name" value="ABC_TRANSPORTER_2"/>
    <property type="match status" value="1"/>
</dbReference>
<gene>
    <name evidence="4" type="ORF">TCEL_01340</name>
</gene>
<dbReference type="eggNOG" id="COG1131">
    <property type="taxonomic scope" value="Bacteria"/>
</dbReference>
<evidence type="ECO:0000313" key="4">
    <source>
        <dbReference type="EMBL" id="CDF57426.1"/>
    </source>
</evidence>
<dbReference type="RefSeq" id="WP_018660565.1">
    <property type="nucleotide sequence ID" value="NZ_HF952018.1"/>
</dbReference>
<evidence type="ECO:0000256" key="1">
    <source>
        <dbReference type="ARBA" id="ARBA00022741"/>
    </source>
</evidence>
<dbReference type="OrthoDB" id="9775135at2"/>
<dbReference type="GO" id="GO:0016887">
    <property type="term" value="F:ATP hydrolysis activity"/>
    <property type="evidence" value="ECO:0007669"/>
    <property type="project" value="InterPro"/>
</dbReference>